<evidence type="ECO:0000313" key="1">
    <source>
        <dbReference type="EMBL" id="KAK2025146.1"/>
    </source>
</evidence>
<dbReference type="Proteomes" id="UP001232148">
    <property type="component" value="Unassembled WGS sequence"/>
</dbReference>
<evidence type="ECO:0000313" key="2">
    <source>
        <dbReference type="Proteomes" id="UP001232148"/>
    </source>
</evidence>
<dbReference type="EMBL" id="MU842944">
    <property type="protein sequence ID" value="KAK2025146.1"/>
    <property type="molecule type" value="Genomic_DNA"/>
</dbReference>
<comment type="caution">
    <text evidence="1">The sequence shown here is derived from an EMBL/GenBank/DDBJ whole genome shotgun (WGS) entry which is preliminary data.</text>
</comment>
<accession>A0AAD9HB62</accession>
<gene>
    <name evidence="1" type="ORF">LX32DRAFT_68549</name>
</gene>
<reference evidence="1" key="1">
    <citation type="submission" date="2021-06" db="EMBL/GenBank/DDBJ databases">
        <title>Comparative genomics, transcriptomics and evolutionary studies reveal genomic signatures of adaptation to plant cell wall in hemibiotrophic fungi.</title>
        <authorList>
            <consortium name="DOE Joint Genome Institute"/>
            <person name="Baroncelli R."/>
            <person name="Diaz J.F."/>
            <person name="Benocci T."/>
            <person name="Peng M."/>
            <person name="Battaglia E."/>
            <person name="Haridas S."/>
            <person name="Andreopoulos W."/>
            <person name="Labutti K."/>
            <person name="Pangilinan J."/>
            <person name="Floch G.L."/>
            <person name="Makela M.R."/>
            <person name="Henrissat B."/>
            <person name="Grigoriev I.V."/>
            <person name="Crouch J.A."/>
            <person name="De Vries R.P."/>
            <person name="Sukno S.A."/>
            <person name="Thon M.R."/>
        </authorList>
    </citation>
    <scope>NUCLEOTIDE SEQUENCE</scope>
    <source>
        <strain evidence="1">MAFF235873</strain>
    </source>
</reference>
<protein>
    <submittedName>
        <fullName evidence="1">Uncharacterized protein</fullName>
    </submittedName>
</protein>
<name>A0AAD9HB62_9PEZI</name>
<dbReference type="AlphaFoldDB" id="A0AAD9HB62"/>
<sequence length="88" mass="9839">MGFLRQASIFWAIRLQLGTIPAYLERRRLLFRSLRFSVWRLTRISTIGKLGTGSSALMNLAGPTTRPCLLSLFWTAAHGVCVLTTVIS</sequence>
<organism evidence="1 2">
    <name type="scientific">Colletotrichum zoysiae</name>
    <dbReference type="NCBI Taxonomy" id="1216348"/>
    <lineage>
        <taxon>Eukaryota</taxon>
        <taxon>Fungi</taxon>
        <taxon>Dikarya</taxon>
        <taxon>Ascomycota</taxon>
        <taxon>Pezizomycotina</taxon>
        <taxon>Sordariomycetes</taxon>
        <taxon>Hypocreomycetidae</taxon>
        <taxon>Glomerellales</taxon>
        <taxon>Glomerellaceae</taxon>
        <taxon>Colletotrichum</taxon>
        <taxon>Colletotrichum graminicola species complex</taxon>
    </lineage>
</organism>
<keyword evidence="2" id="KW-1185">Reference proteome</keyword>
<proteinExistence type="predicted"/>